<feature type="compositionally biased region" description="Low complexity" evidence="1">
    <location>
        <begin position="49"/>
        <end position="59"/>
    </location>
</feature>
<protein>
    <recommendedName>
        <fullName evidence="2">Smr domain-containing protein</fullName>
    </recommendedName>
</protein>
<dbReference type="SUPFAM" id="SSF160443">
    <property type="entry name" value="SMR domain-like"/>
    <property type="match status" value="1"/>
</dbReference>
<dbReference type="Pfam" id="PF01713">
    <property type="entry name" value="Smr"/>
    <property type="match status" value="1"/>
</dbReference>
<feature type="region of interest" description="Disordered" evidence="1">
    <location>
        <begin position="41"/>
        <end position="75"/>
    </location>
</feature>
<proteinExistence type="predicted"/>
<keyword evidence="4" id="KW-1185">Reference proteome</keyword>
<dbReference type="EMBL" id="JAAGBB010000012">
    <property type="protein sequence ID" value="MBR0665051.1"/>
    <property type="molecule type" value="Genomic_DNA"/>
</dbReference>
<organism evidence="3 4">
    <name type="scientific">Plastoroseomonas hellenica</name>
    <dbReference type="NCBI Taxonomy" id="2687306"/>
    <lineage>
        <taxon>Bacteria</taxon>
        <taxon>Pseudomonadati</taxon>
        <taxon>Pseudomonadota</taxon>
        <taxon>Alphaproteobacteria</taxon>
        <taxon>Acetobacterales</taxon>
        <taxon>Acetobacteraceae</taxon>
        <taxon>Plastoroseomonas</taxon>
    </lineage>
</organism>
<evidence type="ECO:0000313" key="4">
    <source>
        <dbReference type="Proteomes" id="UP001196870"/>
    </source>
</evidence>
<sequence>MPSRRRPRGLTEEDRAVWAAYAARVAPLKGRAMPVLPAITVTPPPTPPAAQQTSARPSAKLPPTPIAVGTPPAGLDAKRWTALRRGKLRPERTLDLHGKRAQEAHGAVRGFLTEAIADGLRCVAIVTGKGSTAEGGVLRRELPHWLNAPDLRGLLLGAAHPHRANAGSVHLLLRRMRT</sequence>
<evidence type="ECO:0000256" key="1">
    <source>
        <dbReference type="SAM" id="MobiDB-lite"/>
    </source>
</evidence>
<evidence type="ECO:0000313" key="3">
    <source>
        <dbReference type="EMBL" id="MBR0665051.1"/>
    </source>
</evidence>
<dbReference type="PANTHER" id="PTHR35562">
    <property type="entry name" value="DNA ENDONUCLEASE SMRA-RELATED"/>
    <property type="match status" value="1"/>
</dbReference>
<reference evidence="4" key="1">
    <citation type="journal article" date="2021" name="Syst. Appl. Microbiol.">
        <title>Roseomonas hellenica sp. nov., isolated from roots of wild-growing Alkanna tinctoria.</title>
        <authorList>
            <person name="Rat A."/>
            <person name="Naranjo H.D."/>
            <person name="Lebbe L."/>
            <person name="Cnockaert M."/>
            <person name="Krigas N."/>
            <person name="Grigoriadou K."/>
            <person name="Maloupa E."/>
            <person name="Willems A."/>
        </authorList>
    </citation>
    <scope>NUCLEOTIDE SEQUENCE [LARGE SCALE GENOMIC DNA]</scope>
    <source>
        <strain evidence="4">LMG 31523</strain>
    </source>
</reference>
<comment type="caution">
    <text evidence="3">The sequence shown here is derived from an EMBL/GenBank/DDBJ whole genome shotgun (WGS) entry which is preliminary data.</text>
</comment>
<dbReference type="Proteomes" id="UP001196870">
    <property type="component" value="Unassembled WGS sequence"/>
</dbReference>
<evidence type="ECO:0000259" key="2">
    <source>
        <dbReference type="PROSITE" id="PS50828"/>
    </source>
</evidence>
<dbReference type="PROSITE" id="PS50828">
    <property type="entry name" value="SMR"/>
    <property type="match status" value="1"/>
</dbReference>
<dbReference type="PANTHER" id="PTHR35562:SF2">
    <property type="entry name" value="DNA ENDONUCLEASE SMRA-RELATED"/>
    <property type="match status" value="1"/>
</dbReference>
<name>A0ABS5EXN3_9PROT</name>
<gene>
    <name evidence="3" type="ORF">GXW71_11870</name>
</gene>
<dbReference type="InterPro" id="IPR036063">
    <property type="entry name" value="Smr_dom_sf"/>
</dbReference>
<feature type="domain" description="Smr" evidence="2">
    <location>
        <begin position="94"/>
        <end position="174"/>
    </location>
</feature>
<dbReference type="RefSeq" id="WP_211852715.1">
    <property type="nucleotide sequence ID" value="NZ_JAAGBB010000012.1"/>
</dbReference>
<dbReference type="InterPro" id="IPR002625">
    <property type="entry name" value="Smr_dom"/>
</dbReference>
<dbReference type="Gene3D" id="3.30.1370.110">
    <property type="match status" value="1"/>
</dbReference>
<accession>A0ABS5EXN3</accession>